<dbReference type="PANTHER" id="PTHR43562">
    <property type="entry name" value="NAPA-TYPE SODIUM/HYDROGEN ANTIPORTER"/>
    <property type="match status" value="1"/>
</dbReference>
<evidence type="ECO:0000256" key="10">
    <source>
        <dbReference type="SAM" id="Phobius"/>
    </source>
</evidence>
<reference evidence="12 13" key="1">
    <citation type="submission" date="2021-08" db="EMBL/GenBank/DDBJ databases">
        <title>Thermococcus onnuriiensis IOH2.</title>
        <authorList>
            <person name="Park Y.-J."/>
        </authorList>
    </citation>
    <scope>NUCLEOTIDE SEQUENCE [LARGE SCALE GENOMIC DNA]</scope>
    <source>
        <strain evidence="12 13">IOH2</strain>
    </source>
</reference>
<dbReference type="RefSeq" id="WP_251947267.1">
    <property type="nucleotide sequence ID" value="NZ_CP080572.1"/>
</dbReference>
<feature type="transmembrane region" description="Helical" evidence="10">
    <location>
        <begin position="362"/>
        <end position="386"/>
    </location>
</feature>
<evidence type="ECO:0000256" key="7">
    <source>
        <dbReference type="ARBA" id="ARBA00023065"/>
    </source>
</evidence>
<name>A0A9E7M8Q5_9EURY</name>
<dbReference type="Proteomes" id="UP001056425">
    <property type="component" value="Chromosome"/>
</dbReference>
<gene>
    <name evidence="12" type="ORF">K1720_05425</name>
</gene>
<dbReference type="GO" id="GO:1902600">
    <property type="term" value="P:proton transmembrane transport"/>
    <property type="evidence" value="ECO:0007669"/>
    <property type="project" value="InterPro"/>
</dbReference>
<accession>A0A9E7M8Q5</accession>
<evidence type="ECO:0000259" key="11">
    <source>
        <dbReference type="Pfam" id="PF00999"/>
    </source>
</evidence>
<keyword evidence="5 10" id="KW-1133">Transmembrane helix</keyword>
<evidence type="ECO:0000313" key="12">
    <source>
        <dbReference type="EMBL" id="USG98999.1"/>
    </source>
</evidence>
<keyword evidence="2" id="KW-0813">Transport</keyword>
<keyword evidence="6" id="KW-0915">Sodium</keyword>
<feature type="transmembrane region" description="Helical" evidence="10">
    <location>
        <begin position="60"/>
        <end position="78"/>
    </location>
</feature>
<dbReference type="KEGG" id="thei:K1720_05425"/>
<dbReference type="GO" id="GO:0015297">
    <property type="term" value="F:antiporter activity"/>
    <property type="evidence" value="ECO:0007669"/>
    <property type="project" value="UniProtKB-KW"/>
</dbReference>
<feature type="transmembrane region" description="Helical" evidence="10">
    <location>
        <begin position="29"/>
        <end position="48"/>
    </location>
</feature>
<feature type="domain" description="Cation/H+ exchanger transmembrane" evidence="11">
    <location>
        <begin position="11"/>
        <end position="380"/>
    </location>
</feature>
<dbReference type="InterPro" id="IPR006153">
    <property type="entry name" value="Cation/H_exchanger_TM"/>
</dbReference>
<evidence type="ECO:0000256" key="8">
    <source>
        <dbReference type="ARBA" id="ARBA00023136"/>
    </source>
</evidence>
<protein>
    <submittedName>
        <fullName evidence="12">Cation:proton antiporter</fullName>
    </submittedName>
</protein>
<keyword evidence="13" id="KW-1185">Reference proteome</keyword>
<feature type="transmembrane region" description="Helical" evidence="10">
    <location>
        <begin position="210"/>
        <end position="228"/>
    </location>
</feature>
<comment type="subcellular location">
    <subcellularLocation>
        <location evidence="1">Membrane</location>
        <topology evidence="1">Multi-pass membrane protein</topology>
    </subcellularLocation>
</comment>
<dbReference type="InterPro" id="IPR038770">
    <property type="entry name" value="Na+/solute_symporter_sf"/>
</dbReference>
<evidence type="ECO:0000256" key="9">
    <source>
        <dbReference type="ARBA" id="ARBA00023201"/>
    </source>
</evidence>
<dbReference type="Gene3D" id="1.20.1530.20">
    <property type="match status" value="1"/>
</dbReference>
<feature type="transmembrane region" description="Helical" evidence="10">
    <location>
        <begin position="172"/>
        <end position="198"/>
    </location>
</feature>
<evidence type="ECO:0000256" key="3">
    <source>
        <dbReference type="ARBA" id="ARBA00022449"/>
    </source>
</evidence>
<feature type="transmembrane region" description="Helical" evidence="10">
    <location>
        <begin position="145"/>
        <end position="166"/>
    </location>
</feature>
<dbReference type="EMBL" id="CP080572">
    <property type="protein sequence ID" value="USG98999.1"/>
    <property type="molecule type" value="Genomic_DNA"/>
</dbReference>
<feature type="transmembrane region" description="Helical" evidence="10">
    <location>
        <begin position="234"/>
        <end position="250"/>
    </location>
</feature>
<evidence type="ECO:0000256" key="5">
    <source>
        <dbReference type="ARBA" id="ARBA00022989"/>
    </source>
</evidence>
<evidence type="ECO:0000256" key="6">
    <source>
        <dbReference type="ARBA" id="ARBA00023053"/>
    </source>
</evidence>
<feature type="transmembrane region" description="Helical" evidence="10">
    <location>
        <begin position="298"/>
        <end position="320"/>
    </location>
</feature>
<feature type="transmembrane region" description="Helical" evidence="10">
    <location>
        <begin position="112"/>
        <end position="133"/>
    </location>
</feature>
<feature type="transmembrane region" description="Helical" evidence="10">
    <location>
        <begin position="85"/>
        <end position="106"/>
    </location>
</feature>
<sequence>MEYILDLSILLVLAKTLEWLFEKREIHPIIAHILTGMVLGPFFLNVVIPSEPLKVLSEFGLLMMMLYMGLTSNFSSIASNKSKAILVAGLGVVFSFIFGFLTVYLFGKGLAAAIFVGVTLGNTAIEVTSGVILKSRVRKEISSILMGAAFADDIMAVYLIGIITAMTKGELALFPLGVLTIKIAIFIIVVLLISEYVFKRSVRFYSILRNLNIFFTFTIILTFLLAIVAERVGLHQIIGAYLAGLTISRLRERKDPLVLSKIKLNELIGDLQVVLTEFFIPLFFIYVGLMFNPPLNEFNIALVFILYLAAVAGKFLGCGLGMKFFKFDWKSAALVGIGMGGRGSLELAILKFGIEEGLIDQGIFAAVVIVSMLTAVTTPQFFKLYLTHIREE</sequence>
<evidence type="ECO:0000256" key="1">
    <source>
        <dbReference type="ARBA" id="ARBA00004141"/>
    </source>
</evidence>
<evidence type="ECO:0000256" key="4">
    <source>
        <dbReference type="ARBA" id="ARBA00022692"/>
    </source>
</evidence>
<dbReference type="GeneID" id="72777765"/>
<keyword evidence="7" id="KW-0406">Ion transport</keyword>
<keyword evidence="4 10" id="KW-0812">Transmembrane</keyword>
<feature type="transmembrane region" description="Helical" evidence="10">
    <location>
        <begin position="271"/>
        <end position="292"/>
    </location>
</feature>
<evidence type="ECO:0000256" key="2">
    <source>
        <dbReference type="ARBA" id="ARBA00022448"/>
    </source>
</evidence>
<dbReference type="PANTHER" id="PTHR43562:SF3">
    <property type="entry name" value="SODIUM ION_PROTON EXCHANGER (EUROFUNG)"/>
    <property type="match status" value="1"/>
</dbReference>
<dbReference type="GO" id="GO:0006814">
    <property type="term" value="P:sodium ion transport"/>
    <property type="evidence" value="ECO:0007669"/>
    <property type="project" value="UniProtKB-KW"/>
</dbReference>
<dbReference type="AlphaFoldDB" id="A0A9E7M8Q5"/>
<keyword evidence="3" id="KW-0050">Antiport</keyword>
<dbReference type="GO" id="GO:0016020">
    <property type="term" value="C:membrane"/>
    <property type="evidence" value="ECO:0007669"/>
    <property type="project" value="UniProtKB-SubCell"/>
</dbReference>
<keyword evidence="8 10" id="KW-0472">Membrane</keyword>
<dbReference type="Pfam" id="PF00999">
    <property type="entry name" value="Na_H_Exchanger"/>
    <property type="match status" value="1"/>
</dbReference>
<feature type="transmembrane region" description="Helical" evidence="10">
    <location>
        <begin position="332"/>
        <end position="350"/>
    </location>
</feature>
<organism evidence="12 13">
    <name type="scientific">Thermococcus argininiproducens</name>
    <dbReference type="NCBI Taxonomy" id="2866384"/>
    <lineage>
        <taxon>Archaea</taxon>
        <taxon>Methanobacteriati</taxon>
        <taxon>Methanobacteriota</taxon>
        <taxon>Thermococci</taxon>
        <taxon>Thermococcales</taxon>
        <taxon>Thermococcaceae</taxon>
        <taxon>Thermococcus</taxon>
    </lineage>
</organism>
<evidence type="ECO:0000313" key="13">
    <source>
        <dbReference type="Proteomes" id="UP001056425"/>
    </source>
</evidence>
<keyword evidence="9" id="KW-0739">Sodium transport</keyword>
<proteinExistence type="predicted"/>